<dbReference type="FunFam" id="3.40.50.300:FF:000808">
    <property type="entry name" value="Small GTP-binding protein, putative"/>
    <property type="match status" value="1"/>
</dbReference>
<keyword evidence="2" id="KW-0547">Nucleotide-binding</keyword>
<dbReference type="InterPro" id="IPR001806">
    <property type="entry name" value="Small_GTPase"/>
</dbReference>
<dbReference type="SMART" id="SM00174">
    <property type="entry name" value="RHO"/>
    <property type="match status" value="1"/>
</dbReference>
<organism evidence="3 4">
    <name type="scientific">Candidula unifasciata</name>
    <dbReference type="NCBI Taxonomy" id="100452"/>
    <lineage>
        <taxon>Eukaryota</taxon>
        <taxon>Metazoa</taxon>
        <taxon>Spiralia</taxon>
        <taxon>Lophotrochozoa</taxon>
        <taxon>Mollusca</taxon>
        <taxon>Gastropoda</taxon>
        <taxon>Heterobranchia</taxon>
        <taxon>Euthyneura</taxon>
        <taxon>Panpulmonata</taxon>
        <taxon>Eupulmonata</taxon>
        <taxon>Stylommatophora</taxon>
        <taxon>Helicina</taxon>
        <taxon>Helicoidea</taxon>
        <taxon>Geomitridae</taxon>
        <taxon>Candidula</taxon>
    </lineage>
</organism>
<dbReference type="SMART" id="SM00175">
    <property type="entry name" value="RAB"/>
    <property type="match status" value="1"/>
</dbReference>
<sequence length="203" mass="22041">MSESQSQTTDFINRSTFRVVLLGDQGVGKSSIALRFLRDEYHDHQPPTIGAAYVTQTLKVGNQSVKLDIWDTAGQERFATLAPMYYRTAQSAVVVYDICSKSSFNRGMVWIKELKEQAPVNTIIVLCGNKVDLAIEARAVKAEDAENIAREEGLLFTEVSAKSGQGVKAMFQTIVSGCIAFRLSETIVILNATGEEGGGGGGR</sequence>
<dbReference type="Gene3D" id="3.40.50.300">
    <property type="entry name" value="P-loop containing nucleotide triphosphate hydrolases"/>
    <property type="match status" value="1"/>
</dbReference>
<dbReference type="InterPro" id="IPR005225">
    <property type="entry name" value="Small_GTP-bd"/>
</dbReference>
<name>A0A8S3YQX9_9EUPU</name>
<dbReference type="Pfam" id="PF00071">
    <property type="entry name" value="Ras"/>
    <property type="match status" value="1"/>
</dbReference>
<keyword evidence="4" id="KW-1185">Reference proteome</keyword>
<dbReference type="NCBIfam" id="TIGR00231">
    <property type="entry name" value="small_GTP"/>
    <property type="match status" value="1"/>
</dbReference>
<dbReference type="GO" id="GO:0005525">
    <property type="term" value="F:GTP binding"/>
    <property type="evidence" value="ECO:0007669"/>
    <property type="project" value="InterPro"/>
</dbReference>
<proteinExistence type="inferred from homology"/>
<reference evidence="3" key="1">
    <citation type="submission" date="2021-04" db="EMBL/GenBank/DDBJ databases">
        <authorList>
            <consortium name="Molecular Ecology Group"/>
        </authorList>
    </citation>
    <scope>NUCLEOTIDE SEQUENCE</scope>
</reference>
<dbReference type="PROSITE" id="PS51419">
    <property type="entry name" value="RAB"/>
    <property type="match status" value="1"/>
</dbReference>
<dbReference type="GO" id="GO:0003924">
    <property type="term" value="F:GTPase activity"/>
    <property type="evidence" value="ECO:0007669"/>
    <property type="project" value="InterPro"/>
</dbReference>
<dbReference type="OrthoDB" id="63533at2759"/>
<dbReference type="EMBL" id="CAJHNH020000747">
    <property type="protein sequence ID" value="CAG5119647.1"/>
    <property type="molecule type" value="Genomic_DNA"/>
</dbReference>
<evidence type="ECO:0000256" key="2">
    <source>
        <dbReference type="ARBA" id="ARBA00022741"/>
    </source>
</evidence>
<gene>
    <name evidence="3" type="ORF">CUNI_LOCUS5205</name>
</gene>
<dbReference type="Proteomes" id="UP000678393">
    <property type="component" value="Unassembled WGS sequence"/>
</dbReference>
<evidence type="ECO:0000313" key="4">
    <source>
        <dbReference type="Proteomes" id="UP000678393"/>
    </source>
</evidence>
<dbReference type="AlphaFoldDB" id="A0A8S3YQX9"/>
<dbReference type="SMART" id="SM00176">
    <property type="entry name" value="RAN"/>
    <property type="match status" value="1"/>
</dbReference>
<evidence type="ECO:0000256" key="1">
    <source>
        <dbReference type="ARBA" id="ARBA00006270"/>
    </source>
</evidence>
<evidence type="ECO:0000313" key="3">
    <source>
        <dbReference type="EMBL" id="CAG5119647.1"/>
    </source>
</evidence>
<protein>
    <recommendedName>
        <fullName evidence="5">Ras-related protein Rab-5C</fullName>
    </recommendedName>
</protein>
<evidence type="ECO:0008006" key="5">
    <source>
        <dbReference type="Google" id="ProtNLM"/>
    </source>
</evidence>
<dbReference type="SMART" id="SM00173">
    <property type="entry name" value="RAS"/>
    <property type="match status" value="1"/>
</dbReference>
<accession>A0A8S3YQX9</accession>
<comment type="similarity">
    <text evidence="1">Belongs to the small GTPase superfamily. Rab family.</text>
</comment>
<dbReference type="PROSITE" id="PS51421">
    <property type="entry name" value="RAS"/>
    <property type="match status" value="1"/>
</dbReference>
<dbReference type="PRINTS" id="PR00449">
    <property type="entry name" value="RASTRNSFRMNG"/>
</dbReference>
<dbReference type="CDD" id="cd01860">
    <property type="entry name" value="Rab5_related"/>
    <property type="match status" value="1"/>
</dbReference>
<dbReference type="PANTHER" id="PTHR47978">
    <property type="match status" value="1"/>
</dbReference>
<comment type="caution">
    <text evidence="3">The sequence shown here is derived from an EMBL/GenBank/DDBJ whole genome shotgun (WGS) entry which is preliminary data.</text>
</comment>
<dbReference type="InterPro" id="IPR027417">
    <property type="entry name" value="P-loop_NTPase"/>
</dbReference>
<dbReference type="SUPFAM" id="SSF52540">
    <property type="entry name" value="P-loop containing nucleoside triphosphate hydrolases"/>
    <property type="match status" value="1"/>
</dbReference>